<organism evidence="9 10">
    <name type="scientific">Clostridium ljungdahlii</name>
    <dbReference type="NCBI Taxonomy" id="1538"/>
    <lineage>
        <taxon>Bacteria</taxon>
        <taxon>Bacillati</taxon>
        <taxon>Bacillota</taxon>
        <taxon>Clostridia</taxon>
        <taxon>Eubacteriales</taxon>
        <taxon>Clostridiaceae</taxon>
        <taxon>Clostridium</taxon>
    </lineage>
</organism>
<dbReference type="SUPFAM" id="SSF56059">
    <property type="entry name" value="Glutathione synthetase ATP-binding domain-like"/>
    <property type="match status" value="1"/>
</dbReference>
<dbReference type="PROSITE" id="PS00867">
    <property type="entry name" value="CPSASE_2"/>
    <property type="match status" value="1"/>
</dbReference>
<dbReference type="SUPFAM" id="SSF51246">
    <property type="entry name" value="Rudiment single hybrid motif"/>
    <property type="match status" value="1"/>
</dbReference>
<comment type="caution">
    <text evidence="9">The sequence shown here is derived from an EMBL/GenBank/DDBJ whole genome shotgun (WGS) entry which is preliminary data.</text>
</comment>
<gene>
    <name evidence="9" type="primary">cfiB_2</name>
    <name evidence="9" type="ORF">WY13_03979</name>
</gene>
<dbReference type="GO" id="GO:0004075">
    <property type="term" value="F:biotin carboxylase activity"/>
    <property type="evidence" value="ECO:0007669"/>
    <property type="project" value="UniProtKB-EC"/>
</dbReference>
<evidence type="ECO:0000313" key="10">
    <source>
        <dbReference type="Proteomes" id="UP000077407"/>
    </source>
</evidence>
<dbReference type="Gene3D" id="3.30.470.20">
    <property type="entry name" value="ATP-grasp fold, B domain"/>
    <property type="match status" value="1"/>
</dbReference>
<evidence type="ECO:0000256" key="4">
    <source>
        <dbReference type="ARBA" id="ARBA00022840"/>
    </source>
</evidence>
<dbReference type="PROSITE" id="PS50975">
    <property type="entry name" value="ATP_GRASP"/>
    <property type="match status" value="1"/>
</dbReference>
<keyword evidence="2 9" id="KW-0436">Ligase</keyword>
<dbReference type="PANTHER" id="PTHR18866">
    <property type="entry name" value="CARBOXYLASE:PYRUVATE/ACETYL-COA/PROPIONYL-COA CARBOXYLASE"/>
    <property type="match status" value="1"/>
</dbReference>
<evidence type="ECO:0000256" key="3">
    <source>
        <dbReference type="ARBA" id="ARBA00022741"/>
    </source>
</evidence>
<dbReference type="InterPro" id="IPR011764">
    <property type="entry name" value="Biotin_carboxylation_dom"/>
</dbReference>
<dbReference type="GO" id="GO:0046872">
    <property type="term" value="F:metal ion binding"/>
    <property type="evidence" value="ECO:0007669"/>
    <property type="project" value="InterPro"/>
</dbReference>
<dbReference type="PANTHER" id="PTHR18866:SF33">
    <property type="entry name" value="METHYLCROTONOYL-COA CARBOXYLASE SUBUNIT ALPHA, MITOCHONDRIAL-RELATED"/>
    <property type="match status" value="1"/>
</dbReference>
<protein>
    <recommendedName>
        <fullName evidence="1">biotin carboxylase</fullName>
        <ecNumber evidence="1">6.3.4.14</ecNumber>
    </recommendedName>
</protein>
<dbReference type="RefSeq" id="WP_063557197.1">
    <property type="nucleotide sequence ID" value="NZ_LITT01000064.1"/>
</dbReference>
<dbReference type="SMART" id="SM00878">
    <property type="entry name" value="Biotin_carb_C"/>
    <property type="match status" value="1"/>
</dbReference>
<accession>A0A168LAY9</accession>
<dbReference type="Pfam" id="PF02785">
    <property type="entry name" value="Biotin_carb_C"/>
    <property type="match status" value="1"/>
</dbReference>
<dbReference type="EC" id="6.3.4.14" evidence="1"/>
<dbReference type="InterPro" id="IPR016185">
    <property type="entry name" value="PreATP-grasp_dom_sf"/>
</dbReference>
<sequence>MIKKILIANRGEIVNRIIHTCNKLNIETVVVYSDADKNANYINKASESYNIGPSAPVKSYLNIDALVAVIKKSGADAVHPGYGFLSEAASFANAVAAAGAKWIGPDPSILENIESKCYCRIIANKLGVPVTPGTIKPISSVKEIYDTAEKVELPILLKLDKGGGGKGIEKITYFESEKVTQAIFESMQRIGNMAFASGDIYIEKAVLSPRHIEVQFISDDYGNVVCLGERECSIQRRYQKIIEESPSAVVTEEDRKKLYSYTQKIIKEMKYSGAGTIEYLRGADGNYYFMEINARLQVEHPVSEYVVNMDLVENQIHVANGEKLPFKQEDIKLKGHSIECRIYAEDPKTFKPSPGTITSLSFPDTSDGTVRIEHAIHEGYKISPFYDPMLCKLVVWEKDRNTCITNMIKALKDFKLEGVSTTINTDIAIMRNKNFVSGNFTTAFLENEKVNIGLENYVITISRQFGSLGRPIAKKMAELLGVEYYDRDIVEEAAKKMNLPVSTIDSGEEIDKNEYKKMKFPLGTSSEKIQEEIFEAQKKIICDLADKSSCIFVGRCSDYILRNHSNHFSIFIYAPYEIRKENCINILHIKPDEADKLIKEVDEARQLYSLSYAKSYSDNVLYKDILINSSLFGGVDETAKVLVNMIRKKFNLA</sequence>
<proteinExistence type="predicted"/>
<dbReference type="InterPro" id="IPR027417">
    <property type="entry name" value="P-loop_NTPase"/>
</dbReference>
<evidence type="ECO:0000256" key="5">
    <source>
        <dbReference type="ARBA" id="ARBA00023267"/>
    </source>
</evidence>
<dbReference type="InterPro" id="IPR005479">
    <property type="entry name" value="CPAse_ATP-bd"/>
</dbReference>
<name>A0A168LAY9_9CLOT</name>
<dbReference type="InterPro" id="IPR005481">
    <property type="entry name" value="BC-like_N"/>
</dbReference>
<feature type="domain" description="Biotin carboxylation" evidence="8">
    <location>
        <begin position="1"/>
        <end position="450"/>
    </location>
</feature>
<dbReference type="PATRIC" id="fig|1538.10.peg.4053"/>
<dbReference type="PROSITE" id="PS50979">
    <property type="entry name" value="BC"/>
    <property type="match status" value="1"/>
</dbReference>
<dbReference type="InterPro" id="IPR050856">
    <property type="entry name" value="Biotin_carboxylase_complex"/>
</dbReference>
<dbReference type="InterPro" id="IPR005482">
    <property type="entry name" value="Biotin_COase_C"/>
</dbReference>
<dbReference type="GO" id="GO:0005524">
    <property type="term" value="F:ATP binding"/>
    <property type="evidence" value="ECO:0007669"/>
    <property type="project" value="UniProtKB-UniRule"/>
</dbReference>
<evidence type="ECO:0000259" key="7">
    <source>
        <dbReference type="PROSITE" id="PS50975"/>
    </source>
</evidence>
<evidence type="ECO:0000256" key="2">
    <source>
        <dbReference type="ARBA" id="ARBA00022598"/>
    </source>
</evidence>
<evidence type="ECO:0000259" key="8">
    <source>
        <dbReference type="PROSITE" id="PS50979"/>
    </source>
</evidence>
<dbReference type="Gene3D" id="3.40.50.300">
    <property type="entry name" value="P-loop containing nucleotide triphosphate hydrolases"/>
    <property type="match status" value="1"/>
</dbReference>
<keyword evidence="3 6" id="KW-0547">Nucleotide-binding</keyword>
<dbReference type="Pfam" id="PF00289">
    <property type="entry name" value="Biotin_carb_N"/>
    <property type="match status" value="1"/>
</dbReference>
<evidence type="ECO:0000256" key="1">
    <source>
        <dbReference type="ARBA" id="ARBA00013263"/>
    </source>
</evidence>
<dbReference type="AlphaFoldDB" id="A0A168LAY9"/>
<dbReference type="Proteomes" id="UP000077407">
    <property type="component" value="Unassembled WGS sequence"/>
</dbReference>
<keyword evidence="5" id="KW-0092">Biotin</keyword>
<evidence type="ECO:0000256" key="6">
    <source>
        <dbReference type="PROSITE-ProRule" id="PRU00409"/>
    </source>
</evidence>
<dbReference type="InterPro" id="IPR011761">
    <property type="entry name" value="ATP-grasp"/>
</dbReference>
<reference evidence="9 10" key="1">
    <citation type="journal article" date="2015" name="Biotechnol. Bioeng.">
        <title>Genome sequence and phenotypic characterization of Caulobacter segnis.</title>
        <authorList>
            <person name="Patel S."/>
            <person name="Fletcher B."/>
            <person name="Scott D.C."/>
            <person name="Ely B."/>
        </authorList>
    </citation>
    <scope>NUCLEOTIDE SEQUENCE [LARGE SCALE GENOMIC DNA]</scope>
    <source>
        <strain evidence="9 10">ERI-2</strain>
    </source>
</reference>
<dbReference type="SUPFAM" id="SSF52440">
    <property type="entry name" value="PreATP-grasp domain"/>
    <property type="match status" value="1"/>
</dbReference>
<dbReference type="Pfam" id="PF13189">
    <property type="entry name" value="Cytidylate_kin2"/>
    <property type="match status" value="1"/>
</dbReference>
<dbReference type="EMBL" id="LITT01000064">
    <property type="protein sequence ID" value="OAA82911.1"/>
    <property type="molecule type" value="Genomic_DNA"/>
</dbReference>
<dbReference type="InterPro" id="IPR011054">
    <property type="entry name" value="Rudment_hybrid_motif"/>
</dbReference>
<keyword evidence="4 6" id="KW-0067">ATP-binding</keyword>
<feature type="domain" description="ATP-grasp" evidence="7">
    <location>
        <begin position="120"/>
        <end position="320"/>
    </location>
</feature>
<dbReference type="Pfam" id="PF02786">
    <property type="entry name" value="CPSase_L_D2"/>
    <property type="match status" value="1"/>
</dbReference>
<evidence type="ECO:0000313" key="9">
    <source>
        <dbReference type="EMBL" id="OAA82911.1"/>
    </source>
</evidence>